<dbReference type="Proteomes" id="UP000735302">
    <property type="component" value="Unassembled WGS sequence"/>
</dbReference>
<dbReference type="Pfam" id="PF25880">
    <property type="entry name" value="WHD_CHMP7_1st"/>
    <property type="match status" value="1"/>
</dbReference>
<comment type="similarity">
    <text evidence="3">Belongs to the SNF7 family.</text>
</comment>
<evidence type="ECO:0000256" key="11">
    <source>
        <dbReference type="SAM" id="MobiDB-lite"/>
    </source>
</evidence>
<keyword evidence="4" id="KW-0813">Transport</keyword>
<dbReference type="PANTHER" id="PTHR22761">
    <property type="entry name" value="CHARGED MULTIVESICULAR BODY PROTEIN"/>
    <property type="match status" value="1"/>
</dbReference>
<dbReference type="InterPro" id="IPR005024">
    <property type="entry name" value="Snf7_fam"/>
</dbReference>
<evidence type="ECO:0000256" key="8">
    <source>
        <dbReference type="ARBA" id="ARBA00023242"/>
    </source>
</evidence>
<dbReference type="Pfam" id="PF03357">
    <property type="entry name" value="Snf7"/>
    <property type="match status" value="1"/>
</dbReference>
<accession>A0AAV3Y827</accession>
<dbReference type="Gene3D" id="6.10.140.1230">
    <property type="match status" value="1"/>
</dbReference>
<evidence type="ECO:0000313" key="13">
    <source>
        <dbReference type="EMBL" id="GFN83405.1"/>
    </source>
</evidence>
<dbReference type="GO" id="GO:0009898">
    <property type="term" value="C:cytoplasmic side of plasma membrane"/>
    <property type="evidence" value="ECO:0007669"/>
    <property type="project" value="TreeGrafter"/>
</dbReference>
<evidence type="ECO:0000256" key="4">
    <source>
        <dbReference type="ARBA" id="ARBA00022448"/>
    </source>
</evidence>
<dbReference type="GO" id="GO:0032511">
    <property type="term" value="P:late endosome to vacuole transport via multivesicular body sorting pathway"/>
    <property type="evidence" value="ECO:0007669"/>
    <property type="project" value="TreeGrafter"/>
</dbReference>
<dbReference type="AlphaFoldDB" id="A0AAV3Y827"/>
<sequence>MTALEDGPTPRERNLWRGDRVAMTTAAKMMRTFLWCSTKPYSKRGDQTPAFISEQGWLPPARKEKQRPSNCASTFFFKYGNSVWGLLEVNDMSVSKSSKRWMLVPELQDDFQASVLYSPFREKSLNPVSWNRKMKFWENLLQNTFMEERKVSFSLNTLPNMFERKGLAPKCLSTVVEQMKSSGQLRPISYYKKNDGWLSWGFNTLVKQPLFWGVTQLIGSPKKDPDVFVCPKVVEMAASEILQQSRACFGVIDTLISLSQLRESYRDLIPADQDFEVVLTHLERKNQIALQQASNGDVVVKFCKEGEAGVSVREIDLNIYSIKTAMDKLERDISILSSKVNEQLIEAKLHVKEGNKKMALLTLRRKASSVKLIERKSGSLTILQDIIHRIEEASTNEMVLKACEAGVEAMKTLNEAVTAERAEAVMDDVQEAVSVQEEVNDLLRSPTSTAEEEELEKALAELLSGDEGQEQLSDVPVLPSVPSNKRRPPDATEEPVTHDIAAALLALELDDLGLPEVPAHSPDRHKAQDKREKASTSLPDASSS</sequence>
<dbReference type="GO" id="GO:0005635">
    <property type="term" value="C:nuclear envelope"/>
    <property type="evidence" value="ECO:0007669"/>
    <property type="project" value="UniProtKB-SubCell"/>
</dbReference>
<proteinExistence type="inferred from homology"/>
<evidence type="ECO:0000313" key="14">
    <source>
        <dbReference type="Proteomes" id="UP000735302"/>
    </source>
</evidence>
<name>A0AAV3Y827_9GAST</name>
<evidence type="ECO:0000256" key="9">
    <source>
        <dbReference type="ARBA" id="ARBA00041077"/>
    </source>
</evidence>
<evidence type="ECO:0000256" key="2">
    <source>
        <dbReference type="ARBA" id="ARBA00004496"/>
    </source>
</evidence>
<feature type="compositionally biased region" description="Basic and acidic residues" evidence="11">
    <location>
        <begin position="521"/>
        <end position="534"/>
    </location>
</feature>
<protein>
    <recommendedName>
        <fullName evidence="9">Charged multivesicular body protein 7</fullName>
    </recommendedName>
    <alternativeName>
        <fullName evidence="10">Chromatin-modifying protein 7</fullName>
    </alternativeName>
</protein>
<dbReference type="GO" id="GO:0000815">
    <property type="term" value="C:ESCRT III complex"/>
    <property type="evidence" value="ECO:0007669"/>
    <property type="project" value="TreeGrafter"/>
</dbReference>
<feature type="domain" description="CHMP7 winged helix" evidence="12">
    <location>
        <begin position="238"/>
        <end position="303"/>
    </location>
</feature>
<evidence type="ECO:0000256" key="7">
    <source>
        <dbReference type="ARBA" id="ARBA00023054"/>
    </source>
</evidence>
<comment type="caution">
    <text evidence="13">The sequence shown here is derived from an EMBL/GenBank/DDBJ whole genome shotgun (WGS) entry which is preliminary data.</text>
</comment>
<dbReference type="InterPro" id="IPR057471">
    <property type="entry name" value="CHMP7_WHD"/>
</dbReference>
<feature type="compositionally biased region" description="Polar residues" evidence="11">
    <location>
        <begin position="535"/>
        <end position="544"/>
    </location>
</feature>
<keyword evidence="6" id="KW-0653">Protein transport</keyword>
<evidence type="ECO:0000256" key="5">
    <source>
        <dbReference type="ARBA" id="ARBA00022490"/>
    </source>
</evidence>
<dbReference type="GO" id="GO:0005771">
    <property type="term" value="C:multivesicular body"/>
    <property type="evidence" value="ECO:0007669"/>
    <property type="project" value="TreeGrafter"/>
</dbReference>
<dbReference type="EMBL" id="BLXT01001203">
    <property type="protein sequence ID" value="GFN83405.1"/>
    <property type="molecule type" value="Genomic_DNA"/>
</dbReference>
<keyword evidence="14" id="KW-1185">Reference proteome</keyword>
<feature type="region of interest" description="Disordered" evidence="11">
    <location>
        <begin position="465"/>
        <end position="499"/>
    </location>
</feature>
<dbReference type="PANTHER" id="PTHR22761:SF21">
    <property type="entry name" value="CHARGED MULTIVESICULAR BODY PROTEIN 7"/>
    <property type="match status" value="1"/>
</dbReference>
<keyword evidence="7" id="KW-0175">Coiled coil</keyword>
<keyword evidence="5" id="KW-0963">Cytoplasm</keyword>
<evidence type="ECO:0000256" key="10">
    <source>
        <dbReference type="ARBA" id="ARBA00041629"/>
    </source>
</evidence>
<evidence type="ECO:0000256" key="1">
    <source>
        <dbReference type="ARBA" id="ARBA00004259"/>
    </source>
</evidence>
<organism evidence="13 14">
    <name type="scientific">Plakobranchus ocellatus</name>
    <dbReference type="NCBI Taxonomy" id="259542"/>
    <lineage>
        <taxon>Eukaryota</taxon>
        <taxon>Metazoa</taxon>
        <taxon>Spiralia</taxon>
        <taxon>Lophotrochozoa</taxon>
        <taxon>Mollusca</taxon>
        <taxon>Gastropoda</taxon>
        <taxon>Heterobranchia</taxon>
        <taxon>Euthyneura</taxon>
        <taxon>Panpulmonata</taxon>
        <taxon>Sacoglossa</taxon>
        <taxon>Placobranchoidea</taxon>
        <taxon>Plakobranchidae</taxon>
        <taxon>Plakobranchus</taxon>
    </lineage>
</organism>
<dbReference type="Pfam" id="PF25239">
    <property type="entry name" value="WHD_CHMP7"/>
    <property type="match status" value="1"/>
</dbReference>
<evidence type="ECO:0000256" key="3">
    <source>
        <dbReference type="ARBA" id="ARBA00006190"/>
    </source>
</evidence>
<dbReference type="GO" id="GO:0015031">
    <property type="term" value="P:protein transport"/>
    <property type="evidence" value="ECO:0007669"/>
    <property type="project" value="UniProtKB-KW"/>
</dbReference>
<evidence type="ECO:0000259" key="12">
    <source>
        <dbReference type="Pfam" id="PF25239"/>
    </source>
</evidence>
<keyword evidence="8" id="KW-0539">Nucleus</keyword>
<evidence type="ECO:0000256" key="6">
    <source>
        <dbReference type="ARBA" id="ARBA00022927"/>
    </source>
</evidence>
<dbReference type="GO" id="GO:0006900">
    <property type="term" value="P:vesicle budding from membrane"/>
    <property type="evidence" value="ECO:0007669"/>
    <property type="project" value="TreeGrafter"/>
</dbReference>
<feature type="region of interest" description="Disordered" evidence="11">
    <location>
        <begin position="514"/>
        <end position="544"/>
    </location>
</feature>
<reference evidence="13 14" key="1">
    <citation type="journal article" date="2021" name="Elife">
        <title>Chloroplast acquisition without the gene transfer in kleptoplastic sea slugs, Plakobranchus ocellatus.</title>
        <authorList>
            <person name="Maeda T."/>
            <person name="Takahashi S."/>
            <person name="Yoshida T."/>
            <person name="Shimamura S."/>
            <person name="Takaki Y."/>
            <person name="Nagai Y."/>
            <person name="Toyoda A."/>
            <person name="Suzuki Y."/>
            <person name="Arimoto A."/>
            <person name="Ishii H."/>
            <person name="Satoh N."/>
            <person name="Nishiyama T."/>
            <person name="Hasebe M."/>
            <person name="Maruyama T."/>
            <person name="Minagawa J."/>
            <person name="Obokata J."/>
            <person name="Shigenobu S."/>
        </authorList>
    </citation>
    <scope>NUCLEOTIDE SEQUENCE [LARGE SCALE GENOMIC DNA]</scope>
</reference>
<gene>
    <name evidence="13" type="ORF">PoB_000991100</name>
</gene>
<comment type="subcellular location">
    <subcellularLocation>
        <location evidence="2">Cytoplasm</location>
    </subcellularLocation>
    <subcellularLocation>
        <location evidence="1">Nucleus envelope</location>
    </subcellularLocation>
</comment>